<evidence type="ECO:0000256" key="1">
    <source>
        <dbReference type="SAM" id="MobiDB-lite"/>
    </source>
</evidence>
<feature type="compositionally biased region" description="Low complexity" evidence="1">
    <location>
        <begin position="172"/>
        <end position="183"/>
    </location>
</feature>
<dbReference type="KEGG" id="rfr:Rfer_3583"/>
<sequence>MLCLTLGSEALTLGRIRGAVLIGKPLDVAVQVQMAAGEDMTSLCFDADVFHADTRQEASRVRVLVDASTQSQTANVRILSSALVNEPVVTVYLRSGCSQKSSRRYVLLADFPSELAAPLPALLDAPSATPSAPPPVARRVVPAEAPEPAARTENPTHRPAKETSEASPMGVTAGATRRAARAATQPRLRLNLLELMEAREPTLNFSTELLTQPSGNPQRRSEAAALWLALNASPEETLRQHARSLALEADVNALKALTTRNQRDLTDLSARLAQAESGRFSAWVVDGLVAGLLLSLAALAFLWNRRRRVQAHDNDWWNGAVTLQPPATEPGPAPDTSPIPRAPDQSPGLAKTLAPAAAGLWKSSAVASDMDLSMVEVSHSVTHSIFDDLMQSEVGRATAPNEPQRPVAAVAAQAVSKEADQSSLPNPPALDMLDLDLSELDMGPLVFGPEAITDVDIPLSIPDEPAVHLTQPREQKNLIDFDPPQEPKPRGPRSH</sequence>
<feature type="compositionally biased region" description="Low complexity" evidence="1">
    <location>
        <begin position="137"/>
        <end position="151"/>
    </location>
</feature>
<gene>
    <name evidence="3" type="ordered locus">Rfer_3583</name>
</gene>
<evidence type="ECO:0000313" key="4">
    <source>
        <dbReference type="Proteomes" id="UP000008332"/>
    </source>
</evidence>
<feature type="region of interest" description="Disordered" evidence="1">
    <location>
        <begin position="323"/>
        <end position="348"/>
    </location>
</feature>
<dbReference type="STRING" id="338969.Rfer_3583"/>
<feature type="compositionally biased region" description="Basic and acidic residues" evidence="1">
    <location>
        <begin position="154"/>
        <end position="164"/>
    </location>
</feature>
<dbReference type="HOGENOM" id="CLU_550802_0_0_4"/>
<keyword evidence="4" id="KW-1185">Reference proteome</keyword>
<feature type="compositionally biased region" description="Basic and acidic residues" evidence="1">
    <location>
        <begin position="471"/>
        <end position="489"/>
    </location>
</feature>
<proteinExistence type="predicted"/>
<feature type="transmembrane region" description="Helical" evidence="2">
    <location>
        <begin position="280"/>
        <end position="303"/>
    </location>
</feature>
<keyword evidence="2" id="KW-0812">Transmembrane</keyword>
<dbReference type="EMBL" id="CP000267">
    <property type="protein sequence ID" value="ABD71287.1"/>
    <property type="molecule type" value="Genomic_DNA"/>
</dbReference>
<reference evidence="4" key="1">
    <citation type="submission" date="2006-02" db="EMBL/GenBank/DDBJ databases">
        <title>Complete sequence of chromosome of Rhodoferax ferrireducens DSM 15236.</title>
        <authorList>
            <person name="Copeland A."/>
            <person name="Lucas S."/>
            <person name="Lapidus A."/>
            <person name="Barry K."/>
            <person name="Detter J.C."/>
            <person name="Glavina del Rio T."/>
            <person name="Hammon N."/>
            <person name="Israni S."/>
            <person name="Pitluck S."/>
            <person name="Brettin T."/>
            <person name="Bruce D."/>
            <person name="Han C."/>
            <person name="Tapia R."/>
            <person name="Gilna P."/>
            <person name="Kiss H."/>
            <person name="Schmutz J."/>
            <person name="Larimer F."/>
            <person name="Land M."/>
            <person name="Kyrpides N."/>
            <person name="Ivanova N."/>
            <person name="Richardson P."/>
        </authorList>
    </citation>
    <scope>NUCLEOTIDE SEQUENCE [LARGE SCALE GENOMIC DNA]</scope>
    <source>
        <strain evidence="4">ATCC BAA-621 / DSM 15236 / T118</strain>
    </source>
</reference>
<evidence type="ECO:0000256" key="2">
    <source>
        <dbReference type="SAM" id="Phobius"/>
    </source>
</evidence>
<keyword evidence="2" id="KW-1133">Transmembrane helix</keyword>
<evidence type="ECO:0000313" key="3">
    <source>
        <dbReference type="EMBL" id="ABD71287.1"/>
    </source>
</evidence>
<feature type="compositionally biased region" description="Pro residues" evidence="1">
    <location>
        <begin position="327"/>
        <end position="341"/>
    </location>
</feature>
<name>Q21SG6_ALBFT</name>
<feature type="region of interest" description="Disordered" evidence="1">
    <location>
        <begin position="126"/>
        <end position="183"/>
    </location>
</feature>
<dbReference type="AlphaFoldDB" id="Q21SG6"/>
<keyword evidence="2" id="KW-0472">Membrane</keyword>
<dbReference type="eggNOG" id="COG3170">
    <property type="taxonomic scope" value="Bacteria"/>
</dbReference>
<organism evidence="3 4">
    <name type="scientific">Albidiferax ferrireducens (strain ATCC BAA-621 / DSM 15236 / T118)</name>
    <name type="common">Rhodoferax ferrireducens</name>
    <dbReference type="NCBI Taxonomy" id="338969"/>
    <lineage>
        <taxon>Bacteria</taxon>
        <taxon>Pseudomonadati</taxon>
        <taxon>Pseudomonadota</taxon>
        <taxon>Betaproteobacteria</taxon>
        <taxon>Burkholderiales</taxon>
        <taxon>Comamonadaceae</taxon>
        <taxon>Rhodoferax</taxon>
    </lineage>
</organism>
<accession>Q21SG6</accession>
<dbReference type="Proteomes" id="UP000008332">
    <property type="component" value="Chromosome"/>
</dbReference>
<feature type="region of interest" description="Disordered" evidence="1">
    <location>
        <begin position="463"/>
        <end position="495"/>
    </location>
</feature>
<protein>
    <submittedName>
        <fullName evidence="3">Uncharacterized protein</fullName>
    </submittedName>
</protein>